<evidence type="ECO:0000313" key="2">
    <source>
        <dbReference type="EMBL" id="MFC4353519.1"/>
    </source>
</evidence>
<keyword evidence="2" id="KW-0012">Acyltransferase</keyword>
<dbReference type="SUPFAM" id="SSF55729">
    <property type="entry name" value="Acyl-CoA N-acyltransferases (Nat)"/>
    <property type="match status" value="1"/>
</dbReference>
<dbReference type="GO" id="GO:0016746">
    <property type="term" value="F:acyltransferase activity"/>
    <property type="evidence" value="ECO:0007669"/>
    <property type="project" value="UniProtKB-KW"/>
</dbReference>
<dbReference type="EC" id="2.3.-.-" evidence="2"/>
<dbReference type="InterPro" id="IPR000182">
    <property type="entry name" value="GNAT_dom"/>
</dbReference>
<organism evidence="2 3">
    <name type="scientific">Chryseomicrobium palamuruense</name>
    <dbReference type="NCBI Taxonomy" id="682973"/>
    <lineage>
        <taxon>Bacteria</taxon>
        <taxon>Bacillati</taxon>
        <taxon>Bacillota</taxon>
        <taxon>Bacilli</taxon>
        <taxon>Bacillales</taxon>
        <taxon>Caryophanaceae</taxon>
        <taxon>Chryseomicrobium</taxon>
    </lineage>
</organism>
<feature type="domain" description="N-acetyltransferase" evidence="1">
    <location>
        <begin position="9"/>
        <end position="174"/>
    </location>
</feature>
<sequence length="174" mass="20287">MVYIETARLRLRDWEQTDLEPFSEMNADEEVMKYFPKTLSKEESDAFGQAIIAEIKEYGFGLYTVEVKETNEFIGFIGFHRATFESDFTPCVEIGWRLKKEAWGKGYATEGAKACLQYGLEELGFDEVYSFTAEINESSKHVMRKIGMEFVKEFEHSRVDVDSSLRKHVLYRIQ</sequence>
<dbReference type="Gene3D" id="3.40.630.30">
    <property type="match status" value="1"/>
</dbReference>
<dbReference type="PANTHER" id="PTHR43792">
    <property type="entry name" value="GNAT FAMILY, PUTATIVE (AFU_ORTHOLOGUE AFUA_3G00765)-RELATED-RELATED"/>
    <property type="match status" value="1"/>
</dbReference>
<evidence type="ECO:0000313" key="3">
    <source>
        <dbReference type="Proteomes" id="UP001595733"/>
    </source>
</evidence>
<dbReference type="EMBL" id="JBHSEF010000006">
    <property type="protein sequence ID" value="MFC4353519.1"/>
    <property type="molecule type" value="Genomic_DNA"/>
</dbReference>
<dbReference type="Proteomes" id="UP001595733">
    <property type="component" value="Unassembled WGS sequence"/>
</dbReference>
<dbReference type="RefSeq" id="WP_378138981.1">
    <property type="nucleotide sequence ID" value="NZ_JBHSEF010000006.1"/>
</dbReference>
<proteinExistence type="predicted"/>
<comment type="caution">
    <text evidence="2">The sequence shown here is derived from an EMBL/GenBank/DDBJ whole genome shotgun (WGS) entry which is preliminary data.</text>
</comment>
<dbReference type="InterPro" id="IPR016181">
    <property type="entry name" value="Acyl_CoA_acyltransferase"/>
</dbReference>
<dbReference type="Pfam" id="PF13302">
    <property type="entry name" value="Acetyltransf_3"/>
    <property type="match status" value="1"/>
</dbReference>
<dbReference type="PROSITE" id="PS51186">
    <property type="entry name" value="GNAT"/>
    <property type="match status" value="1"/>
</dbReference>
<gene>
    <name evidence="2" type="ORF">ACFO0S_00390</name>
</gene>
<accession>A0ABV8UQY0</accession>
<name>A0ABV8UQY0_9BACL</name>
<dbReference type="InterPro" id="IPR051531">
    <property type="entry name" value="N-acetyltransferase"/>
</dbReference>
<keyword evidence="3" id="KW-1185">Reference proteome</keyword>
<protein>
    <submittedName>
        <fullName evidence="2">GNAT family N-acetyltransferase</fullName>
        <ecNumber evidence="2">2.3.-.-</ecNumber>
    </submittedName>
</protein>
<keyword evidence="2" id="KW-0808">Transferase</keyword>
<reference evidence="3" key="1">
    <citation type="journal article" date="2019" name="Int. J. Syst. Evol. Microbiol.">
        <title>The Global Catalogue of Microorganisms (GCM) 10K type strain sequencing project: providing services to taxonomists for standard genome sequencing and annotation.</title>
        <authorList>
            <consortium name="The Broad Institute Genomics Platform"/>
            <consortium name="The Broad Institute Genome Sequencing Center for Infectious Disease"/>
            <person name="Wu L."/>
            <person name="Ma J."/>
        </authorList>
    </citation>
    <scope>NUCLEOTIDE SEQUENCE [LARGE SCALE GENOMIC DNA]</scope>
    <source>
        <strain evidence="3">CCUG 50353</strain>
    </source>
</reference>
<evidence type="ECO:0000259" key="1">
    <source>
        <dbReference type="PROSITE" id="PS51186"/>
    </source>
</evidence>
<dbReference type="PANTHER" id="PTHR43792:SF1">
    <property type="entry name" value="N-ACETYLTRANSFERASE DOMAIN-CONTAINING PROTEIN"/>
    <property type="match status" value="1"/>
</dbReference>